<reference evidence="2" key="1">
    <citation type="submission" date="2020-05" db="EMBL/GenBank/DDBJ databases">
        <title>Phylogenomic resolution of chytrid fungi.</title>
        <authorList>
            <person name="Stajich J.E."/>
            <person name="Amses K."/>
            <person name="Simmons R."/>
            <person name="Seto K."/>
            <person name="Myers J."/>
            <person name="Bonds A."/>
            <person name="Quandt C.A."/>
            <person name="Barry K."/>
            <person name="Liu P."/>
            <person name="Grigoriev I."/>
            <person name="Longcore J.E."/>
            <person name="James T.Y."/>
        </authorList>
    </citation>
    <scope>NUCLEOTIDE SEQUENCE</scope>
    <source>
        <strain evidence="2">JEL0513</strain>
    </source>
</reference>
<feature type="transmembrane region" description="Helical" evidence="1">
    <location>
        <begin position="25"/>
        <end position="50"/>
    </location>
</feature>
<name>A0AAD5SVN4_9FUNG</name>
<organism evidence="2 3">
    <name type="scientific">Physocladia obscura</name>
    <dbReference type="NCBI Taxonomy" id="109957"/>
    <lineage>
        <taxon>Eukaryota</taxon>
        <taxon>Fungi</taxon>
        <taxon>Fungi incertae sedis</taxon>
        <taxon>Chytridiomycota</taxon>
        <taxon>Chytridiomycota incertae sedis</taxon>
        <taxon>Chytridiomycetes</taxon>
        <taxon>Chytridiales</taxon>
        <taxon>Chytriomycetaceae</taxon>
        <taxon>Physocladia</taxon>
    </lineage>
</organism>
<proteinExistence type="predicted"/>
<dbReference type="Proteomes" id="UP001211907">
    <property type="component" value="Unassembled WGS sequence"/>
</dbReference>
<dbReference type="AlphaFoldDB" id="A0AAD5SVN4"/>
<keyword evidence="1" id="KW-1133">Transmembrane helix</keyword>
<sequence length="193" mass="19951">MSAPVPPRPIQMNVESPKGNGGRGLYLIAGGAVLLGLVLSIAGSALASWYTASYGDGFSFEIGPFVGKYCEYGYCVTQGIEGASGYGNYQGLRASAIIADLLGFIILGAIFANLQPIASKTTKLVLLGSSAAFAFFLLLAVILGAVFKSNLNDLVAGTYSFTFGAGWYVEIFAFIVALGGAAVSFLAVRADGF</sequence>
<evidence type="ECO:0000313" key="2">
    <source>
        <dbReference type="EMBL" id="KAJ3103314.1"/>
    </source>
</evidence>
<evidence type="ECO:0000256" key="1">
    <source>
        <dbReference type="SAM" id="Phobius"/>
    </source>
</evidence>
<feature type="transmembrane region" description="Helical" evidence="1">
    <location>
        <begin position="167"/>
        <end position="188"/>
    </location>
</feature>
<keyword evidence="1" id="KW-0812">Transmembrane</keyword>
<keyword evidence="3" id="KW-1185">Reference proteome</keyword>
<keyword evidence="1" id="KW-0472">Membrane</keyword>
<accession>A0AAD5SVN4</accession>
<feature type="transmembrane region" description="Helical" evidence="1">
    <location>
        <begin position="124"/>
        <end position="147"/>
    </location>
</feature>
<comment type="caution">
    <text evidence="2">The sequence shown here is derived from an EMBL/GenBank/DDBJ whole genome shotgun (WGS) entry which is preliminary data.</text>
</comment>
<gene>
    <name evidence="2" type="ORF">HK100_004228</name>
</gene>
<dbReference type="EMBL" id="JADGJH010002112">
    <property type="protein sequence ID" value="KAJ3103314.1"/>
    <property type="molecule type" value="Genomic_DNA"/>
</dbReference>
<protein>
    <submittedName>
        <fullName evidence="2">Uncharacterized protein</fullName>
    </submittedName>
</protein>
<feature type="transmembrane region" description="Helical" evidence="1">
    <location>
        <begin position="94"/>
        <end position="112"/>
    </location>
</feature>
<evidence type="ECO:0000313" key="3">
    <source>
        <dbReference type="Proteomes" id="UP001211907"/>
    </source>
</evidence>